<evidence type="ECO:0000313" key="4">
    <source>
        <dbReference type="EMBL" id="KAB7662707.1"/>
    </source>
</evidence>
<dbReference type="PIRSF" id="PIRSF005962">
    <property type="entry name" value="Pept_M20D_amidohydro"/>
    <property type="match status" value="1"/>
</dbReference>
<evidence type="ECO:0000256" key="2">
    <source>
        <dbReference type="PIRSR" id="PIRSR005962-1"/>
    </source>
</evidence>
<proteinExistence type="predicted"/>
<dbReference type="InterPro" id="IPR002933">
    <property type="entry name" value="Peptidase_M20"/>
</dbReference>
<dbReference type="EMBL" id="WEHX01000005">
    <property type="protein sequence ID" value="KAB7662707.1"/>
    <property type="molecule type" value="Genomic_DNA"/>
</dbReference>
<dbReference type="Pfam" id="PF01546">
    <property type="entry name" value="Peptidase_M20"/>
    <property type="match status" value="1"/>
</dbReference>
<dbReference type="SUPFAM" id="SSF53187">
    <property type="entry name" value="Zn-dependent exopeptidases"/>
    <property type="match status" value="1"/>
</dbReference>
<gene>
    <name evidence="4" type="ORF">GBM95_02155</name>
</gene>
<evidence type="ECO:0000256" key="1">
    <source>
        <dbReference type="ARBA" id="ARBA00022801"/>
    </source>
</evidence>
<organism evidence="4 5">
    <name type="scientific">Sutterella seckii</name>
    <dbReference type="NCBI Taxonomy" id="1944635"/>
    <lineage>
        <taxon>Bacteria</taxon>
        <taxon>Pseudomonadati</taxon>
        <taxon>Pseudomonadota</taxon>
        <taxon>Betaproteobacteria</taxon>
        <taxon>Burkholderiales</taxon>
        <taxon>Sutterellaceae</taxon>
        <taxon>Sutterella</taxon>
    </lineage>
</organism>
<name>A0A6I1EQ59_9BURK</name>
<dbReference type="SUPFAM" id="SSF55031">
    <property type="entry name" value="Bacterial exopeptidase dimerisation domain"/>
    <property type="match status" value="1"/>
</dbReference>
<accession>A0A6I1EQ59</accession>
<dbReference type="PANTHER" id="PTHR11014:SF63">
    <property type="entry name" value="METALLOPEPTIDASE, PUTATIVE (AFU_ORTHOLOGUE AFUA_6G09600)-RELATED"/>
    <property type="match status" value="1"/>
</dbReference>
<evidence type="ECO:0000259" key="3">
    <source>
        <dbReference type="Pfam" id="PF07687"/>
    </source>
</evidence>
<feature type="domain" description="Peptidase M20 dimerisation" evidence="3">
    <location>
        <begin position="185"/>
        <end position="276"/>
    </location>
</feature>
<feature type="binding site" evidence="2">
    <location>
        <position position="103"/>
    </location>
    <ligand>
        <name>Mn(2+)</name>
        <dbReference type="ChEBI" id="CHEBI:29035"/>
        <label>2</label>
    </ligand>
</feature>
<dbReference type="OrthoDB" id="8875216at2"/>
<feature type="binding site" evidence="2">
    <location>
        <position position="360"/>
    </location>
    <ligand>
        <name>Mn(2+)</name>
        <dbReference type="ChEBI" id="CHEBI:29035"/>
        <label>2</label>
    </ligand>
</feature>
<comment type="caution">
    <text evidence="4">The sequence shown here is derived from an EMBL/GenBank/DDBJ whole genome shotgun (WGS) entry which is preliminary data.</text>
</comment>
<dbReference type="RefSeq" id="WP_152157573.1">
    <property type="nucleotide sequence ID" value="NZ_WEHX01000005.1"/>
</dbReference>
<comment type="cofactor">
    <cofactor evidence="2">
        <name>Mn(2+)</name>
        <dbReference type="ChEBI" id="CHEBI:29035"/>
    </cofactor>
    <text evidence="2">The Mn(2+) ion enhances activity.</text>
</comment>
<reference evidence="4 5" key="1">
    <citation type="submission" date="2019-10" db="EMBL/GenBank/DDBJ databases">
        <title>Genome diversity of Sutterella seckii.</title>
        <authorList>
            <person name="Chaplin A.V."/>
            <person name="Sokolova S.R."/>
            <person name="Mosin K.A."/>
            <person name="Ivanova E.L."/>
            <person name="Kochetkova T.O."/>
            <person name="Goltsov A.Y."/>
            <person name="Trofimov D.Y."/>
            <person name="Efimov B.A."/>
        </authorList>
    </citation>
    <scope>NUCLEOTIDE SEQUENCE [LARGE SCALE GENOMIC DNA]</scope>
    <source>
        <strain evidence="4 5">ASD393</strain>
    </source>
</reference>
<feature type="binding site" evidence="2">
    <location>
        <position position="137"/>
    </location>
    <ligand>
        <name>Mn(2+)</name>
        <dbReference type="ChEBI" id="CHEBI:29035"/>
        <label>2</label>
    </ligand>
</feature>
<feature type="binding site" evidence="2">
    <location>
        <position position="101"/>
    </location>
    <ligand>
        <name>Mn(2+)</name>
        <dbReference type="ChEBI" id="CHEBI:29035"/>
        <label>2</label>
    </ligand>
</feature>
<protein>
    <submittedName>
        <fullName evidence="4">Amidohydrolase</fullName>
    </submittedName>
</protein>
<keyword evidence="2" id="KW-0464">Manganese</keyword>
<dbReference type="InterPro" id="IPR011650">
    <property type="entry name" value="Peptidase_M20_dimer"/>
</dbReference>
<dbReference type="Proteomes" id="UP000430564">
    <property type="component" value="Unassembled WGS sequence"/>
</dbReference>
<dbReference type="GO" id="GO:0046872">
    <property type="term" value="F:metal ion binding"/>
    <property type="evidence" value="ECO:0007669"/>
    <property type="project" value="UniProtKB-KW"/>
</dbReference>
<dbReference type="GO" id="GO:0050118">
    <property type="term" value="F:N-acetyldiaminopimelate deacetylase activity"/>
    <property type="evidence" value="ECO:0007669"/>
    <property type="project" value="UniProtKB-ARBA"/>
</dbReference>
<dbReference type="Gene3D" id="3.40.630.10">
    <property type="entry name" value="Zn peptidases"/>
    <property type="match status" value="1"/>
</dbReference>
<dbReference type="NCBIfam" id="TIGR01891">
    <property type="entry name" value="amidohydrolases"/>
    <property type="match status" value="1"/>
</dbReference>
<dbReference type="FunFam" id="3.30.70.360:FF:000001">
    <property type="entry name" value="N-acetyldiaminopimelate deacetylase"/>
    <property type="match status" value="1"/>
</dbReference>
<keyword evidence="2" id="KW-0479">Metal-binding</keyword>
<sequence>MTLQDLIEKYSAYQVEMRRYFHQHPEESTKEVKTAQRIREELDKAGIPWRVCGMGTGTLARIEGKLPGKTIMLRGDIDALSVTEKTGLPFASENKGVMHACGHDCHISMLLTAAHMLNDVRDQIKGTVLLAFQPAEEIGRGAQSMITEGALEGVDACFGMHVWADYPAGTVGIRKGPTMASGDKFTITVKGKSTHGAQPHHGTDALVMAASIVMNLQTMVSREFSPIDTAVVTVGKLTSGTRFNVVAGDAVMEGTTRTFSKEIRDSFAERITRIAKCTAEAMRGTAEVNYEYLVPVTTNDPKICDLAAEAVTKIFGEGKVVEADQTMGGEDFAYYQEKIPGAMVFLGIRNPACNAVYPQHHMCYTVDESVLVKGAALHTQTALNFLGVDLK</sequence>
<dbReference type="Gene3D" id="3.30.70.360">
    <property type="match status" value="1"/>
</dbReference>
<keyword evidence="1 4" id="KW-0378">Hydrolase</keyword>
<dbReference type="PANTHER" id="PTHR11014">
    <property type="entry name" value="PEPTIDASE M20 FAMILY MEMBER"/>
    <property type="match status" value="1"/>
</dbReference>
<dbReference type="Pfam" id="PF07687">
    <property type="entry name" value="M20_dimer"/>
    <property type="match status" value="1"/>
</dbReference>
<feature type="binding site" evidence="2">
    <location>
        <position position="161"/>
    </location>
    <ligand>
        <name>Mn(2+)</name>
        <dbReference type="ChEBI" id="CHEBI:29035"/>
        <label>2</label>
    </ligand>
</feature>
<dbReference type="AlphaFoldDB" id="A0A6I1EQ59"/>
<evidence type="ECO:0000313" key="5">
    <source>
        <dbReference type="Proteomes" id="UP000430564"/>
    </source>
</evidence>
<dbReference type="InterPro" id="IPR017439">
    <property type="entry name" value="Amidohydrolase"/>
</dbReference>
<dbReference type="InterPro" id="IPR036264">
    <property type="entry name" value="Bact_exopeptidase_dim_dom"/>
</dbReference>
<dbReference type="GO" id="GO:0019877">
    <property type="term" value="P:diaminopimelate biosynthetic process"/>
    <property type="evidence" value="ECO:0007669"/>
    <property type="project" value="UniProtKB-ARBA"/>
</dbReference>